<feature type="region of interest" description="Disordered" evidence="6">
    <location>
        <begin position="1"/>
        <end position="20"/>
    </location>
</feature>
<sequence>MTNGLPPAPPAPNPPPVPDARPDRIATGLALRLFAIACLSTMSALIKMSELRGASLIETMFHRQLWAVPLVTLWVVMGPGLKSLKTQRFGAHVWRTAVGLTGMIFTFGAVILLPLAEAQTFQFTVPIFATLLGALILGEPTGRHRWGAVIVGFLGVLIVVQPGREAIPIFGAFVGLMAALFVAIVAITLRQITRTESAGTTVFWFSLLSVPVLGAIYAFNFRPHDAETWAILIATGLVGGVGQLALTGAMRFAPVSAVVPMDYSGLIWATLYGWLLFDVFPTFSTWLGAPVIIASGLYIVYREQKLARGQASYAETPL</sequence>
<dbReference type="EMBL" id="U51197">
    <property type="protein sequence ID" value="AAC44077.1"/>
    <property type="molecule type" value="Genomic_DNA"/>
</dbReference>
<feature type="domain" description="EamA" evidence="8">
    <location>
        <begin position="170"/>
        <end position="299"/>
    </location>
</feature>
<feature type="transmembrane region" description="Helical" evidence="7">
    <location>
        <begin position="258"/>
        <end position="277"/>
    </location>
</feature>
<feature type="transmembrane region" description="Helical" evidence="7">
    <location>
        <begin position="283"/>
        <end position="301"/>
    </location>
</feature>
<evidence type="ECO:0000256" key="1">
    <source>
        <dbReference type="ARBA" id="ARBA00004141"/>
    </source>
</evidence>
<dbReference type="AlphaFoldDB" id="P74835"/>
<dbReference type="InterPro" id="IPR000620">
    <property type="entry name" value="EamA_dom"/>
</dbReference>
<comment type="subcellular location">
    <subcellularLocation>
        <location evidence="1">Membrane</location>
        <topology evidence="1">Multi-pass membrane protein</topology>
    </subcellularLocation>
</comment>
<evidence type="ECO:0000256" key="4">
    <source>
        <dbReference type="ARBA" id="ARBA00022989"/>
    </source>
</evidence>
<feature type="transmembrane region" description="Helical" evidence="7">
    <location>
        <begin position="201"/>
        <end position="220"/>
    </location>
</feature>
<keyword evidence="5 7" id="KW-0472">Membrane</keyword>
<feature type="transmembrane region" description="Helical" evidence="7">
    <location>
        <begin position="66"/>
        <end position="84"/>
    </location>
</feature>
<dbReference type="Pfam" id="PF00892">
    <property type="entry name" value="EamA"/>
    <property type="match status" value="2"/>
</dbReference>
<feature type="compositionally biased region" description="Pro residues" evidence="6">
    <location>
        <begin position="1"/>
        <end position="19"/>
    </location>
</feature>
<feature type="transmembrane region" description="Helical" evidence="7">
    <location>
        <begin position="145"/>
        <end position="163"/>
    </location>
</feature>
<proteinExistence type="inferred from homology"/>
<organism evidence="9">
    <name type="scientific">Sphingomonas sp. S88</name>
    <dbReference type="NCBI Taxonomy" id="46624"/>
    <lineage>
        <taxon>Bacteria</taxon>
        <taxon>Pseudomonadati</taxon>
        <taxon>Pseudomonadota</taxon>
        <taxon>Alphaproteobacteria</taxon>
        <taxon>Sphingomonadales</taxon>
        <taxon>Sphingomonadaceae</taxon>
        <taxon>Sphingomonas</taxon>
    </lineage>
</organism>
<evidence type="ECO:0000259" key="8">
    <source>
        <dbReference type="Pfam" id="PF00892"/>
    </source>
</evidence>
<feature type="transmembrane region" description="Helical" evidence="7">
    <location>
        <begin position="96"/>
        <end position="115"/>
    </location>
</feature>
<feature type="transmembrane region" description="Helical" evidence="7">
    <location>
        <begin position="121"/>
        <end position="138"/>
    </location>
</feature>
<dbReference type="GO" id="GO:0016020">
    <property type="term" value="C:membrane"/>
    <property type="evidence" value="ECO:0007669"/>
    <property type="project" value="UniProtKB-SubCell"/>
</dbReference>
<keyword evidence="4 7" id="KW-1133">Transmembrane helix</keyword>
<name>P74835_9SPHN</name>
<accession>P74835</accession>
<evidence type="ECO:0000313" key="9">
    <source>
        <dbReference type="EMBL" id="AAC44077.1"/>
    </source>
</evidence>
<feature type="transmembrane region" description="Helical" evidence="7">
    <location>
        <begin position="169"/>
        <end position="189"/>
    </location>
</feature>
<evidence type="ECO:0000256" key="6">
    <source>
        <dbReference type="SAM" id="MobiDB-lite"/>
    </source>
</evidence>
<evidence type="ECO:0000256" key="5">
    <source>
        <dbReference type="ARBA" id="ARBA00023136"/>
    </source>
</evidence>
<dbReference type="PANTHER" id="PTHR22911">
    <property type="entry name" value="ACYL-MALONYL CONDENSING ENZYME-RELATED"/>
    <property type="match status" value="1"/>
</dbReference>
<feature type="domain" description="EamA" evidence="8">
    <location>
        <begin position="28"/>
        <end position="160"/>
    </location>
</feature>
<evidence type="ECO:0000256" key="2">
    <source>
        <dbReference type="ARBA" id="ARBA00009853"/>
    </source>
</evidence>
<dbReference type="SUPFAM" id="SSF103481">
    <property type="entry name" value="Multidrug resistance efflux transporter EmrE"/>
    <property type="match status" value="2"/>
</dbReference>
<evidence type="ECO:0000256" key="7">
    <source>
        <dbReference type="SAM" id="Phobius"/>
    </source>
</evidence>
<comment type="similarity">
    <text evidence="2">Belongs to the drug/metabolite transporter (DMT) superfamily. 10 TMS drug/metabolite exporter (DME) (TC 2.A.7.3) family.</text>
</comment>
<dbReference type="PANTHER" id="PTHR22911:SF6">
    <property type="entry name" value="SOLUTE CARRIER FAMILY 35 MEMBER G1"/>
    <property type="match status" value="1"/>
</dbReference>
<keyword evidence="3 7" id="KW-0812">Transmembrane</keyword>
<protein>
    <recommendedName>
        <fullName evidence="8">EamA domain-containing protein</fullName>
    </recommendedName>
</protein>
<feature type="transmembrane region" description="Helical" evidence="7">
    <location>
        <begin position="226"/>
        <end position="246"/>
    </location>
</feature>
<evidence type="ECO:0000256" key="3">
    <source>
        <dbReference type="ARBA" id="ARBA00022692"/>
    </source>
</evidence>
<dbReference type="InterPro" id="IPR037185">
    <property type="entry name" value="EmrE-like"/>
</dbReference>
<reference evidence="9" key="1">
    <citation type="journal article" date="1996" name="J. Bacteriol.">
        <title>Linkage of genes essential for synthesis of a polysaccharide capsule in Sphingomonas strain S88.</title>
        <authorList>
            <person name="Yamazaki M."/>
            <person name="Thorne L."/>
            <person name="Mikolajczak M."/>
            <person name="Armentrout R.W."/>
            <person name="Pollock T.J."/>
        </authorList>
    </citation>
    <scope>NUCLEOTIDE SEQUENCE</scope>
    <source>
        <strain evidence="9">S88</strain>
    </source>
</reference>